<dbReference type="AlphaFoldDB" id="A0A379Y065"/>
<proteinExistence type="predicted"/>
<dbReference type="GO" id="GO:0004350">
    <property type="term" value="F:glutamate-5-semialdehyde dehydrogenase activity"/>
    <property type="evidence" value="ECO:0007669"/>
    <property type="project" value="UniProtKB-EC"/>
</dbReference>
<dbReference type="PANTHER" id="PTHR11063">
    <property type="entry name" value="GLUTAMATE SEMIALDEHYDE DEHYDROGENASE"/>
    <property type="match status" value="1"/>
</dbReference>
<keyword evidence="1 2" id="KW-0560">Oxidoreductase</keyword>
<name>A0A379Y065_SERMA</name>
<accession>A0A379Y065</accession>
<dbReference type="Proteomes" id="UP000254765">
    <property type="component" value="Unassembled WGS sequence"/>
</dbReference>
<dbReference type="InterPro" id="IPR016162">
    <property type="entry name" value="Ald_DH_N"/>
</dbReference>
<dbReference type="Gene3D" id="3.40.605.10">
    <property type="entry name" value="Aldehyde Dehydrogenase, Chain A, domain 1"/>
    <property type="match status" value="1"/>
</dbReference>
<organism evidence="2 3">
    <name type="scientific">Serratia marcescens</name>
    <dbReference type="NCBI Taxonomy" id="615"/>
    <lineage>
        <taxon>Bacteria</taxon>
        <taxon>Pseudomonadati</taxon>
        <taxon>Pseudomonadota</taxon>
        <taxon>Gammaproteobacteria</taxon>
        <taxon>Enterobacterales</taxon>
        <taxon>Yersiniaceae</taxon>
        <taxon>Serratia</taxon>
    </lineage>
</organism>
<protein>
    <submittedName>
        <fullName evidence="2">Gamma-glutamyl phosphate reductase</fullName>
        <ecNumber evidence="2">1.2.1.41</ecNumber>
    </submittedName>
</protein>
<dbReference type="SUPFAM" id="SSF53720">
    <property type="entry name" value="ALDH-like"/>
    <property type="match status" value="1"/>
</dbReference>
<gene>
    <name evidence="2" type="primary">proA_2</name>
    <name evidence="2" type="ORF">NCTC10211_00063</name>
</gene>
<sequence>MLEQMGKAAKQASWQLAVLSTAKKNQVLSVMADRLEANSEAILLANEQDMAQARATGMSEALLDRLLLTPARLAAIANDVRQVCRLNDPVGHVLDGNLLDSGLKLERRRVPLGVIGVIYEARPNVTIDVASLCLKTRQRSDPARR</sequence>
<reference evidence="2 3" key="1">
    <citation type="submission" date="2018-06" db="EMBL/GenBank/DDBJ databases">
        <authorList>
            <consortium name="Pathogen Informatics"/>
            <person name="Doyle S."/>
        </authorList>
    </citation>
    <scope>NUCLEOTIDE SEQUENCE [LARGE SCALE GENOMIC DNA]</scope>
    <source>
        <strain evidence="2 3">NCTC10211</strain>
    </source>
</reference>
<dbReference type="EC" id="1.2.1.41" evidence="2"/>
<evidence type="ECO:0000313" key="2">
    <source>
        <dbReference type="EMBL" id="SUI38995.1"/>
    </source>
</evidence>
<evidence type="ECO:0000256" key="1">
    <source>
        <dbReference type="ARBA" id="ARBA00023002"/>
    </source>
</evidence>
<evidence type="ECO:0000313" key="3">
    <source>
        <dbReference type="Proteomes" id="UP000254765"/>
    </source>
</evidence>
<dbReference type="InterPro" id="IPR016161">
    <property type="entry name" value="Ald_DH/histidinol_DH"/>
</dbReference>
<dbReference type="EMBL" id="UGYK01000002">
    <property type="protein sequence ID" value="SUI38995.1"/>
    <property type="molecule type" value="Genomic_DNA"/>
</dbReference>
<dbReference type="PANTHER" id="PTHR11063:SF8">
    <property type="entry name" value="DELTA-1-PYRROLINE-5-CARBOXYLATE SYNTHASE"/>
    <property type="match status" value="1"/>
</dbReference>